<reference evidence="2 5" key="2">
    <citation type="submission" date="2020-04" db="EMBL/GenBank/DDBJ databases">
        <authorList>
            <person name="Hitch T.C.A."/>
            <person name="Wylensek D."/>
            <person name="Clavel T."/>
        </authorList>
    </citation>
    <scope>NUCLEOTIDE SEQUENCE [LARGE SCALE GENOMIC DNA]</scope>
    <source>
        <strain evidence="2 5">COR2-253-APC-1A</strain>
    </source>
</reference>
<sequence length="244" mass="27008">MIRKIGVTGAAGFIGGHLADYIDAQPGFEAVRIVREHFEERHLSSVVAGCEAIVHLAGVSRSDEPQQLYRINMELLEHLILAVRFAGVKPRILFGSTTHEAKQTKYHASKRDGRDRLDRAARELGFENVGVLMPNVFGPGGKPHYNSVVATFCADSRRGRRLTVHSDAGRVKLIYIDGLVRRLFELAAGDFPGNPVEIVPEFDVEVAGIAARVTGFAAGKRPEPEDRFGVLLYRTWLSYPEKEC</sequence>
<evidence type="ECO:0000313" key="3">
    <source>
        <dbReference type="EMBL" id="PVY39173.1"/>
    </source>
</evidence>
<keyword evidence="4" id="KW-1185">Reference proteome</keyword>
<dbReference type="EMBL" id="JABAEW010000011">
    <property type="protein sequence ID" value="NMD86497.1"/>
    <property type="molecule type" value="Genomic_DNA"/>
</dbReference>
<dbReference type="Proteomes" id="UP000245959">
    <property type="component" value="Unassembled WGS sequence"/>
</dbReference>
<dbReference type="PANTHER" id="PTHR43245">
    <property type="entry name" value="BIFUNCTIONAL POLYMYXIN RESISTANCE PROTEIN ARNA"/>
    <property type="match status" value="1"/>
</dbReference>
<comment type="caution">
    <text evidence="3">The sequence shown here is derived from an EMBL/GenBank/DDBJ whole genome shotgun (WGS) entry which is preliminary data.</text>
</comment>
<dbReference type="SUPFAM" id="SSF51735">
    <property type="entry name" value="NAD(P)-binding Rossmann-fold domains"/>
    <property type="match status" value="1"/>
</dbReference>
<dbReference type="InterPro" id="IPR001509">
    <property type="entry name" value="Epimerase_deHydtase"/>
</dbReference>
<dbReference type="Gene3D" id="3.40.50.720">
    <property type="entry name" value="NAD(P)-binding Rossmann-like Domain"/>
    <property type="match status" value="1"/>
</dbReference>
<evidence type="ECO:0000313" key="2">
    <source>
        <dbReference type="EMBL" id="NMD86497.1"/>
    </source>
</evidence>
<proteinExistence type="predicted"/>
<accession>A0A2U1AS24</accession>
<dbReference type="PANTHER" id="PTHR43245:SF55">
    <property type="entry name" value="NAD(P)-BINDING DOMAIN-CONTAINING PROTEIN"/>
    <property type="match status" value="1"/>
</dbReference>
<dbReference type="InterPro" id="IPR050177">
    <property type="entry name" value="Lipid_A_modif_metabolic_enz"/>
</dbReference>
<dbReference type="EMBL" id="QEKH01000022">
    <property type="protein sequence ID" value="PVY39173.1"/>
    <property type="molecule type" value="Genomic_DNA"/>
</dbReference>
<dbReference type="InterPro" id="IPR036291">
    <property type="entry name" value="NAD(P)-bd_dom_sf"/>
</dbReference>
<evidence type="ECO:0000259" key="1">
    <source>
        <dbReference type="Pfam" id="PF01370"/>
    </source>
</evidence>
<dbReference type="GeneID" id="78296085"/>
<feature type="domain" description="NAD-dependent epimerase/dehydratase" evidence="1">
    <location>
        <begin position="7"/>
        <end position="181"/>
    </location>
</feature>
<evidence type="ECO:0000313" key="5">
    <source>
        <dbReference type="Proteomes" id="UP000576225"/>
    </source>
</evidence>
<name>A0A2U1AS24_9BACT</name>
<dbReference type="RefSeq" id="WP_116884793.1">
    <property type="nucleotide sequence ID" value="NZ_CALXNT010000127.1"/>
</dbReference>
<protein>
    <submittedName>
        <fullName evidence="2">NAD-dependent epimerase/dehydratase family protein</fullName>
    </submittedName>
    <submittedName>
        <fullName evidence="3">Nucleoside-diphosphate-sugar epimerase</fullName>
    </submittedName>
</protein>
<gene>
    <name evidence="3" type="ORF">C8D82_12248</name>
    <name evidence="2" type="ORF">HF882_07875</name>
</gene>
<dbReference type="Proteomes" id="UP000576225">
    <property type="component" value="Unassembled WGS sequence"/>
</dbReference>
<dbReference type="Pfam" id="PF01370">
    <property type="entry name" value="Epimerase"/>
    <property type="match status" value="1"/>
</dbReference>
<reference evidence="3 4" key="1">
    <citation type="submission" date="2018-04" db="EMBL/GenBank/DDBJ databases">
        <title>Genomic Encyclopedia of Type Strains, Phase IV (KMG-IV): sequencing the most valuable type-strain genomes for metagenomic binning, comparative biology and taxonomic classification.</title>
        <authorList>
            <person name="Goeker M."/>
        </authorList>
    </citation>
    <scope>NUCLEOTIDE SEQUENCE [LARGE SCALE GENOMIC DNA]</scope>
    <source>
        <strain evidence="3 4">DSM 14823</strain>
    </source>
</reference>
<evidence type="ECO:0000313" key="4">
    <source>
        <dbReference type="Proteomes" id="UP000245959"/>
    </source>
</evidence>
<organism evidence="3 4">
    <name type="scientific">Victivallis vadensis</name>
    <dbReference type="NCBI Taxonomy" id="172901"/>
    <lineage>
        <taxon>Bacteria</taxon>
        <taxon>Pseudomonadati</taxon>
        <taxon>Lentisphaerota</taxon>
        <taxon>Lentisphaeria</taxon>
        <taxon>Victivallales</taxon>
        <taxon>Victivallaceae</taxon>
        <taxon>Victivallis</taxon>
    </lineage>
</organism>
<dbReference type="AlphaFoldDB" id="A0A2U1AS24"/>